<organism evidence="1 2">
    <name type="scientific">Mytilus coruscus</name>
    <name type="common">Sea mussel</name>
    <dbReference type="NCBI Taxonomy" id="42192"/>
    <lineage>
        <taxon>Eukaryota</taxon>
        <taxon>Metazoa</taxon>
        <taxon>Spiralia</taxon>
        <taxon>Lophotrochozoa</taxon>
        <taxon>Mollusca</taxon>
        <taxon>Bivalvia</taxon>
        <taxon>Autobranchia</taxon>
        <taxon>Pteriomorphia</taxon>
        <taxon>Mytilida</taxon>
        <taxon>Mytiloidea</taxon>
        <taxon>Mytilidae</taxon>
        <taxon>Mytilinae</taxon>
        <taxon>Mytilus</taxon>
    </lineage>
</organism>
<gene>
    <name evidence="1" type="ORF">MCOR_25151</name>
</gene>
<reference evidence="1 2" key="1">
    <citation type="submission" date="2020-06" db="EMBL/GenBank/DDBJ databases">
        <authorList>
            <person name="Li R."/>
            <person name="Bekaert M."/>
        </authorList>
    </citation>
    <scope>NUCLEOTIDE SEQUENCE [LARGE SCALE GENOMIC DNA]</scope>
    <source>
        <strain evidence="2">wild</strain>
    </source>
</reference>
<dbReference type="OrthoDB" id="6102775at2759"/>
<protein>
    <recommendedName>
        <fullName evidence="3">ShKT domain-containing protein</fullName>
    </recommendedName>
</protein>
<sequence length="227" mass="25206">MCGTNSCEDRSIRGCQRLAAIKQDMCQDNSLKCYSCEHIDHPSDCLHIVHCSNMSMVCKDLYGAVPNPTQSKVRRDVDLIGGCCSSDLCNKYNEPDKIPAPTINPVFKVQPSGKTDGVSAACSEMDTEVCRYLSENNGCDQTCVASLCPQTCGKCFDAKLEINDQTSGTLSHTRRPIMSKICSFDDLSPALYQEWQRLQQQLIQGFNHGMRRRLASVIRVNRGATCY</sequence>
<proteinExistence type="predicted"/>
<dbReference type="AlphaFoldDB" id="A0A6J8C101"/>
<evidence type="ECO:0008006" key="3">
    <source>
        <dbReference type="Google" id="ProtNLM"/>
    </source>
</evidence>
<dbReference type="EMBL" id="CACVKT020004442">
    <property type="protein sequence ID" value="CAC5390025.1"/>
    <property type="molecule type" value="Genomic_DNA"/>
</dbReference>
<accession>A0A6J8C101</accession>
<name>A0A6J8C101_MYTCO</name>
<evidence type="ECO:0000313" key="2">
    <source>
        <dbReference type="Proteomes" id="UP000507470"/>
    </source>
</evidence>
<keyword evidence="2" id="KW-1185">Reference proteome</keyword>
<dbReference type="Proteomes" id="UP000507470">
    <property type="component" value="Unassembled WGS sequence"/>
</dbReference>
<evidence type="ECO:0000313" key="1">
    <source>
        <dbReference type="EMBL" id="CAC5390025.1"/>
    </source>
</evidence>